<comment type="caution">
    <text evidence="2">The sequence shown here is derived from an EMBL/GenBank/DDBJ whole genome shotgun (WGS) entry which is preliminary data.</text>
</comment>
<dbReference type="EMBL" id="JAABOQ010000002">
    <property type="protein sequence ID" value="NER16635.1"/>
    <property type="molecule type" value="Genomic_DNA"/>
</dbReference>
<keyword evidence="1" id="KW-0732">Signal</keyword>
<accession>A0A6M0CFN5</accession>
<dbReference type="InterPro" id="IPR025347">
    <property type="entry name" value="DUF4251"/>
</dbReference>
<dbReference type="PROSITE" id="PS51257">
    <property type="entry name" value="PROKAR_LIPOPROTEIN"/>
    <property type="match status" value="1"/>
</dbReference>
<keyword evidence="3" id="KW-1185">Reference proteome</keyword>
<gene>
    <name evidence="2" type="ORF">GWK10_05400</name>
</gene>
<evidence type="ECO:0000313" key="2">
    <source>
        <dbReference type="EMBL" id="NER16635.1"/>
    </source>
</evidence>
<proteinExistence type="predicted"/>
<dbReference type="Pfam" id="PF14059">
    <property type="entry name" value="DUF4251"/>
    <property type="match status" value="1"/>
</dbReference>
<name>A0A6M0CFN5_9FLAO</name>
<dbReference type="AlphaFoldDB" id="A0A6M0CFN5"/>
<sequence length="187" mass="20436">MKRNCLVLLIVVFTMLSCASNTTKNITAQQQQEFDDLINSEKFEIVFVSAHPMANTGMQAVANAGLLAPGSNLARIDLLGNPNYMRRVGDSVSASLPYYGERQIGGAYNNSKDVGINYDGTPIELTIAKNEKNGSYNMNYSIKNNTENFVVNGIMYPNGSVSATITSSHRRTISYRGRVGALPENIE</sequence>
<organism evidence="2 3">
    <name type="scientific">Spongiivirga citrea</name>
    <dbReference type="NCBI Taxonomy" id="1481457"/>
    <lineage>
        <taxon>Bacteria</taxon>
        <taxon>Pseudomonadati</taxon>
        <taxon>Bacteroidota</taxon>
        <taxon>Flavobacteriia</taxon>
        <taxon>Flavobacteriales</taxon>
        <taxon>Flavobacteriaceae</taxon>
        <taxon>Spongiivirga</taxon>
    </lineage>
</organism>
<evidence type="ECO:0000256" key="1">
    <source>
        <dbReference type="SAM" id="SignalP"/>
    </source>
</evidence>
<dbReference type="Gene3D" id="2.40.128.410">
    <property type="match status" value="1"/>
</dbReference>
<reference evidence="2 3" key="1">
    <citation type="submission" date="2020-01" db="EMBL/GenBank/DDBJ databases">
        <title>Spongiivirga citrea KCTC 32990T.</title>
        <authorList>
            <person name="Wang G."/>
        </authorList>
    </citation>
    <scope>NUCLEOTIDE SEQUENCE [LARGE SCALE GENOMIC DNA]</scope>
    <source>
        <strain evidence="2 3">KCTC 32990</strain>
    </source>
</reference>
<dbReference type="Proteomes" id="UP000474296">
    <property type="component" value="Unassembled WGS sequence"/>
</dbReference>
<dbReference type="RefSeq" id="WP_164029983.1">
    <property type="nucleotide sequence ID" value="NZ_JAABOQ010000002.1"/>
</dbReference>
<feature type="chain" id="PRO_5026685036" evidence="1">
    <location>
        <begin position="20"/>
        <end position="187"/>
    </location>
</feature>
<protein>
    <submittedName>
        <fullName evidence="2">DUF4251 domain-containing protein</fullName>
    </submittedName>
</protein>
<feature type="signal peptide" evidence="1">
    <location>
        <begin position="1"/>
        <end position="19"/>
    </location>
</feature>
<evidence type="ECO:0000313" key="3">
    <source>
        <dbReference type="Proteomes" id="UP000474296"/>
    </source>
</evidence>